<dbReference type="InterPro" id="IPR011741">
    <property type="entry name" value="Phg_2220_C"/>
</dbReference>
<dbReference type="Pfam" id="PF13730">
    <property type="entry name" value="HTH_36"/>
    <property type="match status" value="1"/>
</dbReference>
<feature type="domain" description="Phage conserved hypothetical protein C-terminal" evidence="2">
    <location>
        <begin position="191"/>
        <end position="263"/>
    </location>
</feature>
<dbReference type="Gene3D" id="1.10.10.10">
    <property type="entry name" value="Winged helix-like DNA-binding domain superfamily/Winged helix DNA-binding domain"/>
    <property type="match status" value="1"/>
</dbReference>
<dbReference type="EMBL" id="CAAHDG010000002">
    <property type="protein sequence ID" value="VGM28776.1"/>
    <property type="molecule type" value="Genomic_DNA"/>
</dbReference>
<evidence type="ECO:0000256" key="1">
    <source>
        <dbReference type="SAM" id="MobiDB-lite"/>
    </source>
</evidence>
<evidence type="ECO:0000259" key="2">
    <source>
        <dbReference type="Pfam" id="PF09524"/>
    </source>
</evidence>
<name>A0A486TRC3_KLEPN</name>
<protein>
    <submittedName>
        <fullName evidence="3">Conserved phage C-terminus (Phg_2220_C)</fullName>
    </submittedName>
</protein>
<gene>
    <name evidence="3" type="ORF">SAMEA4873561_00686</name>
</gene>
<feature type="region of interest" description="Disordered" evidence="1">
    <location>
        <begin position="120"/>
        <end position="178"/>
    </location>
</feature>
<organism evidence="3">
    <name type="scientific">Klebsiella pneumoniae</name>
    <dbReference type="NCBI Taxonomy" id="573"/>
    <lineage>
        <taxon>Bacteria</taxon>
        <taxon>Pseudomonadati</taxon>
        <taxon>Pseudomonadota</taxon>
        <taxon>Gammaproteobacteria</taxon>
        <taxon>Enterobacterales</taxon>
        <taxon>Enterobacteriaceae</taxon>
        <taxon>Klebsiella/Raoultella group</taxon>
        <taxon>Klebsiella</taxon>
        <taxon>Klebsiella pneumoniae complex</taxon>
    </lineage>
</organism>
<evidence type="ECO:0000313" key="3">
    <source>
        <dbReference type="EMBL" id="VGM28776.1"/>
    </source>
</evidence>
<dbReference type="Pfam" id="PF09524">
    <property type="entry name" value="Phg_2220_C"/>
    <property type="match status" value="1"/>
</dbReference>
<feature type="compositionally biased region" description="Low complexity" evidence="1">
    <location>
        <begin position="126"/>
        <end position="138"/>
    </location>
</feature>
<proteinExistence type="predicted"/>
<sequence length="303" mass="33847">MSSKLHGLVWEACAFKGLIISEIAVMARLADFSNDEGISWPAVTTIQRQIGAKSENTVRSAIKKLQAKGWLKKQERRVGGKNNSNVYKLNVDMLERAAAEAKLFYATPREQSKFDASEIEGSKFEGSNSDASNNGSASPQILRGDPSMVEGDPSLDPSLDPSSKKPFCRAPAEPDDKPDPEVVITDHAIEVLTHLNQVSGSRFQKSKNSLENIRARLREGHTVPDLKLVIDVKHEHWHGNDEQYQYMRPETLFGPKKFEGYLQSAIRWDAKGRPPRESWDRSKPRDINQIGAVQTIIPKGFRG</sequence>
<dbReference type="InterPro" id="IPR036388">
    <property type="entry name" value="WH-like_DNA-bd_sf"/>
</dbReference>
<accession>A0A486TRC3</accession>
<reference evidence="3" key="1">
    <citation type="submission" date="2019-03" db="EMBL/GenBank/DDBJ databases">
        <authorList>
            <consortium name="Pathogen Informatics"/>
        </authorList>
    </citation>
    <scope>NUCLEOTIDE SEQUENCE</scope>
    <source>
        <strain evidence="3">5012STDY7626360</strain>
    </source>
</reference>
<dbReference type="NCBIfam" id="TIGR02220">
    <property type="entry name" value="phg_TIGR02220"/>
    <property type="match status" value="1"/>
</dbReference>
<dbReference type="RefSeq" id="WP_032422949.1">
    <property type="nucleotide sequence ID" value="NZ_CAAGTZ010000002.1"/>
</dbReference>
<dbReference type="AlphaFoldDB" id="A0A486TRC3"/>
<feature type="compositionally biased region" description="Low complexity" evidence="1">
    <location>
        <begin position="152"/>
        <end position="165"/>
    </location>
</feature>